<dbReference type="NCBIfam" id="TIGR01091">
    <property type="entry name" value="upp"/>
    <property type="match status" value="1"/>
</dbReference>
<dbReference type="CDD" id="cd06223">
    <property type="entry name" value="PRTases_typeI"/>
    <property type="match status" value="1"/>
</dbReference>
<organism evidence="12">
    <name type="scientific">freshwater metagenome</name>
    <dbReference type="NCBI Taxonomy" id="449393"/>
    <lineage>
        <taxon>unclassified sequences</taxon>
        <taxon>metagenomes</taxon>
        <taxon>ecological metagenomes</taxon>
    </lineage>
</organism>
<dbReference type="InterPro" id="IPR005765">
    <property type="entry name" value="UPRT"/>
</dbReference>
<dbReference type="SUPFAM" id="SSF53271">
    <property type="entry name" value="PRTase-like"/>
    <property type="match status" value="1"/>
</dbReference>
<reference evidence="12" key="1">
    <citation type="submission" date="2020-05" db="EMBL/GenBank/DDBJ databases">
        <authorList>
            <person name="Chiriac C."/>
            <person name="Salcher M."/>
            <person name="Ghai R."/>
            <person name="Kavagutti S V."/>
        </authorList>
    </citation>
    <scope>NUCLEOTIDE SEQUENCE</scope>
</reference>
<dbReference type="AlphaFoldDB" id="A0A6J6P141"/>
<keyword evidence="7" id="KW-0808">Transferase</keyword>
<dbReference type="GO" id="GO:0044206">
    <property type="term" value="P:UMP salvage"/>
    <property type="evidence" value="ECO:0007669"/>
    <property type="project" value="UniProtKB-UniPathway"/>
</dbReference>
<protein>
    <recommendedName>
        <fullName evidence="4">uracil phosphoribosyltransferase</fullName>
        <ecNumber evidence="4">2.4.2.9</ecNumber>
    </recommendedName>
    <alternativeName>
        <fullName evidence="10">UMP pyrophosphorylase</fullName>
    </alternativeName>
</protein>
<evidence type="ECO:0000256" key="1">
    <source>
        <dbReference type="ARBA" id="ARBA00001946"/>
    </source>
</evidence>
<comment type="cofactor">
    <cofactor evidence="1">
        <name>Mg(2+)</name>
        <dbReference type="ChEBI" id="CHEBI:18420"/>
    </cofactor>
</comment>
<accession>A0A6J6P141</accession>
<evidence type="ECO:0000256" key="3">
    <source>
        <dbReference type="ARBA" id="ARBA00009516"/>
    </source>
</evidence>
<keyword evidence="6" id="KW-0328">Glycosyltransferase</keyword>
<dbReference type="GO" id="GO:0005737">
    <property type="term" value="C:cytoplasm"/>
    <property type="evidence" value="ECO:0007669"/>
    <property type="project" value="UniProtKB-ARBA"/>
</dbReference>
<dbReference type="UniPathway" id="UPA00574">
    <property type="reaction ID" value="UER00636"/>
</dbReference>
<dbReference type="FunFam" id="3.40.50.2020:FF:000003">
    <property type="entry name" value="Uracil phosphoribosyltransferase"/>
    <property type="match status" value="1"/>
</dbReference>
<proteinExistence type="inferred from homology"/>
<evidence type="ECO:0000313" key="12">
    <source>
        <dbReference type="EMBL" id="CAB4690334.1"/>
    </source>
</evidence>
<dbReference type="InterPro" id="IPR050054">
    <property type="entry name" value="UPRTase/APRTase"/>
</dbReference>
<evidence type="ECO:0000256" key="7">
    <source>
        <dbReference type="ARBA" id="ARBA00022679"/>
    </source>
</evidence>
<dbReference type="GO" id="GO:0005525">
    <property type="term" value="F:GTP binding"/>
    <property type="evidence" value="ECO:0007669"/>
    <property type="project" value="UniProtKB-KW"/>
</dbReference>
<dbReference type="PANTHER" id="PTHR32315">
    <property type="entry name" value="ADENINE PHOSPHORIBOSYLTRANSFERASE"/>
    <property type="match status" value="1"/>
</dbReference>
<dbReference type="InterPro" id="IPR000836">
    <property type="entry name" value="PRTase_dom"/>
</dbReference>
<comment type="similarity">
    <text evidence="3">Belongs to the UPRTase family.</text>
</comment>
<dbReference type="Pfam" id="PF14681">
    <property type="entry name" value="UPRTase"/>
    <property type="match status" value="1"/>
</dbReference>
<keyword evidence="9" id="KW-0342">GTP-binding</keyword>
<dbReference type="EC" id="2.4.2.9" evidence="4"/>
<feature type="domain" description="Phosphoribosyltransferase" evidence="11">
    <location>
        <begin position="7"/>
        <end position="208"/>
    </location>
</feature>
<evidence type="ECO:0000259" key="11">
    <source>
        <dbReference type="Pfam" id="PF14681"/>
    </source>
</evidence>
<dbReference type="InterPro" id="IPR029057">
    <property type="entry name" value="PRTase-like"/>
</dbReference>
<keyword evidence="8" id="KW-0547">Nucleotide-binding</keyword>
<evidence type="ECO:0000256" key="9">
    <source>
        <dbReference type="ARBA" id="ARBA00023134"/>
    </source>
</evidence>
<evidence type="ECO:0000256" key="6">
    <source>
        <dbReference type="ARBA" id="ARBA00022676"/>
    </source>
</evidence>
<evidence type="ECO:0000256" key="8">
    <source>
        <dbReference type="ARBA" id="ARBA00022741"/>
    </source>
</evidence>
<comment type="pathway">
    <text evidence="2">Pyrimidine metabolism; UMP biosynthesis via salvage pathway; UMP from uracil: step 1/1.</text>
</comment>
<dbReference type="NCBIfam" id="NF001097">
    <property type="entry name" value="PRK00129.1"/>
    <property type="match status" value="1"/>
</dbReference>
<evidence type="ECO:0000256" key="10">
    <source>
        <dbReference type="ARBA" id="ARBA00031082"/>
    </source>
</evidence>
<evidence type="ECO:0000256" key="2">
    <source>
        <dbReference type="ARBA" id="ARBA00005180"/>
    </source>
</evidence>
<evidence type="ECO:0000256" key="4">
    <source>
        <dbReference type="ARBA" id="ARBA00011894"/>
    </source>
</evidence>
<dbReference type="Gene3D" id="3.40.50.2020">
    <property type="match status" value="1"/>
</dbReference>
<name>A0A6J6P141_9ZZZZ</name>
<dbReference type="EMBL" id="CAEZXM010000112">
    <property type="protein sequence ID" value="CAB4690334.1"/>
    <property type="molecule type" value="Genomic_DNA"/>
</dbReference>
<dbReference type="PANTHER" id="PTHR32315:SF4">
    <property type="entry name" value="URACIL PHOSPHORIBOSYLTRANSFERASE, CHLOROPLASTIC"/>
    <property type="match status" value="1"/>
</dbReference>
<keyword evidence="5" id="KW-0021">Allosteric enzyme</keyword>
<sequence>MPVQVTVVDHPLIAAALTRIRDESTPNTLFRQELERIGTLLLAEATASLETVVVSVQTPVTLTVGRVLKTQPVIVPILRAGLGFLTAAQNLMPGADIGFVGISRDEETFEPKPYVNKLPESLTGRTCIVIDPMLATGGSLALACSLLTDRGANTPIIVVCALAAPEGIAALEAAGINADIFTASLDERLNENAYIVPGLGDAGDRQFGAA</sequence>
<dbReference type="GO" id="GO:0004845">
    <property type="term" value="F:uracil phosphoribosyltransferase activity"/>
    <property type="evidence" value="ECO:0007669"/>
    <property type="project" value="UniProtKB-EC"/>
</dbReference>
<dbReference type="GO" id="GO:0006223">
    <property type="term" value="P:uracil salvage"/>
    <property type="evidence" value="ECO:0007669"/>
    <property type="project" value="InterPro"/>
</dbReference>
<gene>
    <name evidence="12" type="ORF">UFOPK2366_00722</name>
</gene>
<evidence type="ECO:0000256" key="5">
    <source>
        <dbReference type="ARBA" id="ARBA00022533"/>
    </source>
</evidence>